<organism evidence="1 2">
    <name type="scientific">Hypoxylon rubiginosum</name>
    <dbReference type="NCBI Taxonomy" id="110542"/>
    <lineage>
        <taxon>Eukaryota</taxon>
        <taxon>Fungi</taxon>
        <taxon>Dikarya</taxon>
        <taxon>Ascomycota</taxon>
        <taxon>Pezizomycotina</taxon>
        <taxon>Sordariomycetes</taxon>
        <taxon>Xylariomycetidae</taxon>
        <taxon>Xylariales</taxon>
        <taxon>Hypoxylaceae</taxon>
        <taxon>Hypoxylon</taxon>
    </lineage>
</organism>
<proteinExistence type="predicted"/>
<evidence type="ECO:0000313" key="1">
    <source>
        <dbReference type="EMBL" id="KAI6084562.1"/>
    </source>
</evidence>
<comment type="caution">
    <text evidence="1">The sequence shown here is derived from an EMBL/GenBank/DDBJ whole genome shotgun (WGS) entry which is preliminary data.</text>
</comment>
<reference evidence="1 2" key="1">
    <citation type="journal article" date="2022" name="New Phytol.">
        <title>Ecological generalism drives hyperdiversity of secondary metabolite gene clusters in xylarialean endophytes.</title>
        <authorList>
            <person name="Franco M.E.E."/>
            <person name="Wisecaver J.H."/>
            <person name="Arnold A.E."/>
            <person name="Ju Y.M."/>
            <person name="Slot J.C."/>
            <person name="Ahrendt S."/>
            <person name="Moore L.P."/>
            <person name="Eastman K.E."/>
            <person name="Scott K."/>
            <person name="Konkel Z."/>
            <person name="Mondo S.J."/>
            <person name="Kuo A."/>
            <person name="Hayes R.D."/>
            <person name="Haridas S."/>
            <person name="Andreopoulos B."/>
            <person name="Riley R."/>
            <person name="LaButti K."/>
            <person name="Pangilinan J."/>
            <person name="Lipzen A."/>
            <person name="Amirebrahimi M."/>
            <person name="Yan J."/>
            <person name="Adam C."/>
            <person name="Keymanesh K."/>
            <person name="Ng V."/>
            <person name="Louie K."/>
            <person name="Northen T."/>
            <person name="Drula E."/>
            <person name="Henrissat B."/>
            <person name="Hsieh H.M."/>
            <person name="Youens-Clark K."/>
            <person name="Lutzoni F."/>
            <person name="Miadlikowska J."/>
            <person name="Eastwood D.C."/>
            <person name="Hamelin R.C."/>
            <person name="Grigoriev I.V."/>
            <person name="U'Ren J.M."/>
        </authorList>
    </citation>
    <scope>NUCLEOTIDE SEQUENCE [LARGE SCALE GENOMIC DNA]</scope>
    <source>
        <strain evidence="1 2">ER1909</strain>
    </source>
</reference>
<accession>A0ACC0CVU4</accession>
<dbReference type="Proteomes" id="UP001497680">
    <property type="component" value="Unassembled WGS sequence"/>
</dbReference>
<gene>
    <name evidence="1" type="ORF">F4821DRAFT_279963</name>
</gene>
<sequence length="220" mass="25312">MGSDLDQLYFDRVHPIAPIIQRSRYFSWTMLPLKRTCLQQAMRASASAASAHFRELGATLYESARQTLETMSDDDPDVEQIQAWLLLANYEIIRMPHQQATMTINRALKMLQVAHVDDIGTRRSNPAYLSGQYNNEWSHLEEPRRTFWFAYCLDRLANLHTKRQPILHEEVICTPLPVSEKDFELGEVVRSGQLLDAARITSRSNRQESQMSEELYGAPG</sequence>
<evidence type="ECO:0000313" key="2">
    <source>
        <dbReference type="Proteomes" id="UP001497680"/>
    </source>
</evidence>
<protein>
    <submittedName>
        <fullName evidence="1">Transcription factor domain-containing protein</fullName>
    </submittedName>
</protein>
<name>A0ACC0CVU4_9PEZI</name>
<dbReference type="EMBL" id="MU394335">
    <property type="protein sequence ID" value="KAI6084562.1"/>
    <property type="molecule type" value="Genomic_DNA"/>
</dbReference>
<keyword evidence="2" id="KW-1185">Reference proteome</keyword>